<protein>
    <submittedName>
        <fullName evidence="1">Uncharacterized protein</fullName>
    </submittedName>
</protein>
<dbReference type="AlphaFoldDB" id="A0A2P2JK89"/>
<evidence type="ECO:0000313" key="1">
    <source>
        <dbReference type="EMBL" id="MBW93870.1"/>
    </source>
</evidence>
<dbReference type="EMBL" id="GGEC01013387">
    <property type="protein sequence ID" value="MBW93870.1"/>
    <property type="molecule type" value="Transcribed_RNA"/>
</dbReference>
<sequence length="52" mass="6385">MFTKSGYPLHHIPYAEINLLNFFTLVVMKRVTCFRYFFRREDPRQPSICLRM</sequence>
<accession>A0A2P2JK89</accession>
<proteinExistence type="predicted"/>
<reference evidence="1" key="1">
    <citation type="submission" date="2018-02" db="EMBL/GenBank/DDBJ databases">
        <title>Rhizophora mucronata_Transcriptome.</title>
        <authorList>
            <person name="Meera S.P."/>
            <person name="Sreeshan A."/>
            <person name="Augustine A."/>
        </authorList>
    </citation>
    <scope>NUCLEOTIDE SEQUENCE</scope>
    <source>
        <tissue evidence="1">Leaf</tissue>
    </source>
</reference>
<organism evidence="1">
    <name type="scientific">Rhizophora mucronata</name>
    <name type="common">Asiatic mangrove</name>
    <dbReference type="NCBI Taxonomy" id="61149"/>
    <lineage>
        <taxon>Eukaryota</taxon>
        <taxon>Viridiplantae</taxon>
        <taxon>Streptophyta</taxon>
        <taxon>Embryophyta</taxon>
        <taxon>Tracheophyta</taxon>
        <taxon>Spermatophyta</taxon>
        <taxon>Magnoliopsida</taxon>
        <taxon>eudicotyledons</taxon>
        <taxon>Gunneridae</taxon>
        <taxon>Pentapetalae</taxon>
        <taxon>rosids</taxon>
        <taxon>fabids</taxon>
        <taxon>Malpighiales</taxon>
        <taxon>Rhizophoraceae</taxon>
        <taxon>Rhizophora</taxon>
    </lineage>
</organism>
<name>A0A2P2JK89_RHIMU</name>